<evidence type="ECO:0000313" key="2">
    <source>
        <dbReference type="EMBL" id="MCZ8537796.1"/>
    </source>
</evidence>
<evidence type="ECO:0000313" key="3">
    <source>
        <dbReference type="Proteomes" id="UP001152173"/>
    </source>
</evidence>
<evidence type="ECO:0000256" key="1">
    <source>
        <dbReference type="SAM" id="MobiDB-lite"/>
    </source>
</evidence>
<feature type="region of interest" description="Disordered" evidence="1">
    <location>
        <begin position="150"/>
        <end position="172"/>
    </location>
</feature>
<feature type="compositionally biased region" description="Basic and acidic residues" evidence="1">
    <location>
        <begin position="259"/>
        <end position="271"/>
    </location>
</feature>
<accession>A0A9X3RDQ3</accession>
<feature type="compositionally biased region" description="Basic residues" evidence="1">
    <location>
        <begin position="315"/>
        <end position="333"/>
    </location>
</feature>
<reference evidence="2" key="1">
    <citation type="submission" date="2022-05" db="EMBL/GenBank/DDBJ databases">
        <authorList>
            <person name="Colautti A."/>
            <person name="Iacumin L."/>
        </authorList>
    </citation>
    <scope>NUCLEOTIDE SEQUENCE</scope>
    <source>
        <strain evidence="2">SK 55</strain>
    </source>
</reference>
<keyword evidence="3" id="KW-1185">Reference proteome</keyword>
<dbReference type="EMBL" id="JAMKBJ010000009">
    <property type="protein sequence ID" value="MCZ8537796.1"/>
    <property type="molecule type" value="Genomic_DNA"/>
</dbReference>
<dbReference type="RefSeq" id="WP_269926865.1">
    <property type="nucleotide sequence ID" value="NZ_JAMKBJ010000009.1"/>
</dbReference>
<feature type="compositionally biased region" description="Polar residues" evidence="1">
    <location>
        <begin position="272"/>
        <end position="289"/>
    </location>
</feature>
<gene>
    <name evidence="2" type="ORF">M9R32_11435</name>
</gene>
<evidence type="ECO:0008006" key="4">
    <source>
        <dbReference type="Google" id="ProtNLM"/>
    </source>
</evidence>
<feature type="compositionally biased region" description="Basic and acidic residues" evidence="1">
    <location>
        <begin position="290"/>
        <end position="307"/>
    </location>
</feature>
<dbReference type="AlphaFoldDB" id="A0A9X3RDQ3"/>
<organism evidence="2 3">
    <name type="scientific">Paenisporosarcina quisquiliarum</name>
    <dbReference type="NCBI Taxonomy" id="365346"/>
    <lineage>
        <taxon>Bacteria</taxon>
        <taxon>Bacillati</taxon>
        <taxon>Bacillota</taxon>
        <taxon>Bacilli</taxon>
        <taxon>Bacillales</taxon>
        <taxon>Caryophanaceae</taxon>
        <taxon>Paenisporosarcina</taxon>
    </lineage>
</organism>
<feature type="region of interest" description="Disordered" evidence="1">
    <location>
        <begin position="259"/>
        <end position="333"/>
    </location>
</feature>
<proteinExistence type="predicted"/>
<protein>
    <recommendedName>
        <fullName evidence="4">Spore coat protein B</fullName>
    </recommendedName>
</protein>
<dbReference type="Proteomes" id="UP001152173">
    <property type="component" value="Unassembled WGS sequence"/>
</dbReference>
<comment type="caution">
    <text evidence="2">The sequence shown here is derived from an EMBL/GenBank/DDBJ whole genome shotgun (WGS) entry which is preliminary data.</text>
</comment>
<sequence length="333" mass="38283">MKDEYLSSLVGRAVQVYRGGPDSNVGVLLDVNEDYLTLQKEDGEIIYYKTAHIKSIKENSQIRYNSILKVYDANNLVKAATFNELLGHFKDQTIRINGKGPESKFGTLIDVKDDFLVLYTEQDGLIFYKEQHIKSFSHAIPTTSQEVVEEKESVDQPTVTKETPEEVTEESTEEVTEETAVKKMKEVYEQIIADNTANLMTNLKYSWIKINRKGPESMEGLLVEANDDYLVLVVNNEIFRIATYHVKNFSLSINPLEEQKDEQKDNQKEETQNAQTTNTSTDNEQSNESQKQESTDQETSTRSKLTYEEELNLANKRRNRRLKKKARQGKTKK</sequence>
<name>A0A9X3RDQ3_9BACL</name>